<dbReference type="PANTHER" id="PTHR31901">
    <property type="entry name" value="GH3 DOMAIN-CONTAINING PROTEIN"/>
    <property type="match status" value="1"/>
</dbReference>
<comment type="caution">
    <text evidence="1">The sequence shown here is derived from an EMBL/GenBank/DDBJ whole genome shotgun (WGS) entry which is preliminary data.</text>
</comment>
<reference evidence="1" key="1">
    <citation type="submission" date="2022-02" db="EMBL/GenBank/DDBJ databases">
        <authorList>
            <person name="Henning P.M."/>
            <person name="McCubbin A.G."/>
            <person name="Shore J.S."/>
        </authorList>
    </citation>
    <scope>NUCLEOTIDE SEQUENCE</scope>
    <source>
        <strain evidence="1">F60SS</strain>
        <tissue evidence="1">Leaves</tissue>
    </source>
</reference>
<protein>
    <submittedName>
        <fullName evidence="1">Uncharacterized protein</fullName>
    </submittedName>
</protein>
<keyword evidence="2" id="KW-1185">Reference proteome</keyword>
<sequence>MTDEEVLQSFEESTKKAIDHQLHTLQSILAHQASVSYLRPYLSGRLPPIDAATFRRLVPLSSYDDYAGHIDNMANHPDHPPVLSVDPLHCFHYSSGTSGMKPKLIPCFDSALATAALKTTLQGFVAVRQKWV</sequence>
<dbReference type="EMBL" id="JAKUCV010000887">
    <property type="protein sequence ID" value="KAJ4848515.1"/>
    <property type="molecule type" value="Genomic_DNA"/>
</dbReference>
<dbReference type="AlphaFoldDB" id="A0A9Q0GED2"/>
<organism evidence="1 2">
    <name type="scientific">Turnera subulata</name>
    <dbReference type="NCBI Taxonomy" id="218843"/>
    <lineage>
        <taxon>Eukaryota</taxon>
        <taxon>Viridiplantae</taxon>
        <taxon>Streptophyta</taxon>
        <taxon>Embryophyta</taxon>
        <taxon>Tracheophyta</taxon>
        <taxon>Spermatophyta</taxon>
        <taxon>Magnoliopsida</taxon>
        <taxon>eudicotyledons</taxon>
        <taxon>Gunneridae</taxon>
        <taxon>Pentapetalae</taxon>
        <taxon>rosids</taxon>
        <taxon>fabids</taxon>
        <taxon>Malpighiales</taxon>
        <taxon>Passifloraceae</taxon>
        <taxon>Turnera</taxon>
    </lineage>
</organism>
<dbReference type="GO" id="GO:0016881">
    <property type="term" value="F:acid-amino acid ligase activity"/>
    <property type="evidence" value="ECO:0007669"/>
    <property type="project" value="TreeGrafter"/>
</dbReference>
<dbReference type="InterPro" id="IPR004993">
    <property type="entry name" value="GH3"/>
</dbReference>
<evidence type="ECO:0000313" key="2">
    <source>
        <dbReference type="Proteomes" id="UP001141552"/>
    </source>
</evidence>
<dbReference type="PANTHER" id="PTHR31901:SF44">
    <property type="entry name" value="INDOLE-3-ACETIC ACID-AMIDO SYNTHETASE GH3.6-RELATED"/>
    <property type="match status" value="1"/>
</dbReference>
<accession>A0A9Q0GED2</accession>
<dbReference type="Proteomes" id="UP001141552">
    <property type="component" value="Unassembled WGS sequence"/>
</dbReference>
<dbReference type="OrthoDB" id="1581674at2759"/>
<evidence type="ECO:0000313" key="1">
    <source>
        <dbReference type="EMBL" id="KAJ4848515.1"/>
    </source>
</evidence>
<reference evidence="1" key="2">
    <citation type="journal article" date="2023" name="Plants (Basel)">
        <title>Annotation of the Turnera subulata (Passifloraceae) Draft Genome Reveals the S-Locus Evolved after the Divergence of Turneroideae from Passifloroideae in a Stepwise Manner.</title>
        <authorList>
            <person name="Henning P.M."/>
            <person name="Roalson E.H."/>
            <person name="Mir W."/>
            <person name="McCubbin A.G."/>
            <person name="Shore J.S."/>
        </authorList>
    </citation>
    <scope>NUCLEOTIDE SEQUENCE</scope>
    <source>
        <strain evidence="1">F60SS</strain>
    </source>
</reference>
<gene>
    <name evidence="1" type="ORF">Tsubulata_046008</name>
</gene>
<proteinExistence type="predicted"/>
<name>A0A9Q0GED2_9ROSI</name>
<dbReference type="GO" id="GO:0005737">
    <property type="term" value="C:cytoplasm"/>
    <property type="evidence" value="ECO:0007669"/>
    <property type="project" value="TreeGrafter"/>
</dbReference>
<dbReference type="Pfam" id="PF03321">
    <property type="entry name" value="GH3"/>
    <property type="match status" value="1"/>
</dbReference>